<dbReference type="PIRSF" id="PIRSF002741">
    <property type="entry name" value="MppA"/>
    <property type="match status" value="1"/>
</dbReference>
<evidence type="ECO:0000256" key="1">
    <source>
        <dbReference type="ARBA" id="ARBA00004418"/>
    </source>
</evidence>
<evidence type="ECO:0000259" key="4">
    <source>
        <dbReference type="Pfam" id="PF00496"/>
    </source>
</evidence>
<dbReference type="PANTHER" id="PTHR30290">
    <property type="entry name" value="PERIPLASMIC BINDING COMPONENT OF ABC TRANSPORTER"/>
    <property type="match status" value="1"/>
</dbReference>
<dbReference type="GO" id="GO:0030288">
    <property type="term" value="C:outer membrane-bounded periplasmic space"/>
    <property type="evidence" value="ECO:0007669"/>
    <property type="project" value="UniProtKB-ARBA"/>
</dbReference>
<accession>A0A2M6UN19</accession>
<dbReference type="Gene3D" id="3.40.190.10">
    <property type="entry name" value="Periplasmic binding protein-like II"/>
    <property type="match status" value="1"/>
</dbReference>
<feature type="domain" description="Solute-binding protein family 5" evidence="4">
    <location>
        <begin position="72"/>
        <end position="435"/>
    </location>
</feature>
<name>A0A2M6UN19_9BRAD</name>
<dbReference type="GO" id="GO:0043190">
    <property type="term" value="C:ATP-binding cassette (ABC) transporter complex"/>
    <property type="evidence" value="ECO:0007669"/>
    <property type="project" value="InterPro"/>
</dbReference>
<dbReference type="CDD" id="cd08502">
    <property type="entry name" value="PBP2_NikA_DppA_OppA_like_16"/>
    <property type="match status" value="1"/>
</dbReference>
<keyword evidence="3" id="KW-0732">Signal</keyword>
<dbReference type="PANTHER" id="PTHR30290:SF38">
    <property type="entry name" value="D,D-DIPEPTIDE-BINDING PERIPLASMIC PROTEIN DDPA-RELATED"/>
    <property type="match status" value="1"/>
</dbReference>
<gene>
    <name evidence="5" type="ORF">TSA1_08560</name>
</gene>
<dbReference type="InterPro" id="IPR030678">
    <property type="entry name" value="Peptide/Ni-bd"/>
</dbReference>
<protein>
    <submittedName>
        <fullName evidence="5">ABC transporter substrate-binding protein</fullName>
    </submittedName>
</protein>
<dbReference type="InterPro" id="IPR000914">
    <property type="entry name" value="SBP_5_dom"/>
</dbReference>
<organism evidence="5 6">
    <name type="scientific">Bradyrhizobium nitroreducens</name>
    <dbReference type="NCBI Taxonomy" id="709803"/>
    <lineage>
        <taxon>Bacteria</taxon>
        <taxon>Pseudomonadati</taxon>
        <taxon>Pseudomonadota</taxon>
        <taxon>Alphaproteobacteria</taxon>
        <taxon>Hyphomicrobiales</taxon>
        <taxon>Nitrobacteraceae</taxon>
        <taxon>Bradyrhizobium</taxon>
    </lineage>
</organism>
<sequence length="528" mass="58637">MSSISRRSFVASAAATLLARPALSRSADSRTLRLVPQADLANLDPIWTPAAVTNTHGYTIFDTLYAFDERLQIKPQMAEGHEVSDDQLTWTIRLRPGLKFHDGEPVRARDCVASLIRWSKRDAFGQMLSKCVDAWEHSDDRTVRIKLAKPFPRLLDGIGKRALYTPFIMPERLALTDPNKQVTEMVGSGPYRFLRDEWSVGNRAAYARFEGYIPRDEPASLLSGGKRAAFERIEWQIIPDASTAVAALAKGEVDWVEQTLPDLNPVLARNRNVYVEQLDQYGLISFLRFNTLTAPFNNGKLRHALLGAIDQTAYMEAVTGGNLKWRACASMFPCGMPFSNELGAQFLRSPPDLNKAREAVKASGYAGERVVIMSPSDFPSIGPLADVTADAFSKVGLNVDLQVMDWGTLVQRRTSKAPVESGGWSIFHSWAPAVNMMNPVLNDYTRGLGAGGYFGWYENAEIEKLVGDWMTAVTDQARQSVFDAIQTQTWEAPPTILLGQYFPTTALRADLAGRIPVTSPLPWNIHRI</sequence>
<keyword evidence="6" id="KW-1185">Reference proteome</keyword>
<comment type="caution">
    <text evidence="5">The sequence shown here is derived from an EMBL/GenBank/DDBJ whole genome shotgun (WGS) entry which is preliminary data.</text>
</comment>
<evidence type="ECO:0000313" key="6">
    <source>
        <dbReference type="Proteomes" id="UP000228930"/>
    </source>
</evidence>
<dbReference type="GO" id="GO:1904680">
    <property type="term" value="F:peptide transmembrane transporter activity"/>
    <property type="evidence" value="ECO:0007669"/>
    <property type="project" value="TreeGrafter"/>
</dbReference>
<evidence type="ECO:0000313" key="5">
    <source>
        <dbReference type="EMBL" id="PIT05959.1"/>
    </source>
</evidence>
<dbReference type="InterPro" id="IPR039424">
    <property type="entry name" value="SBP_5"/>
</dbReference>
<dbReference type="GO" id="GO:0015833">
    <property type="term" value="P:peptide transport"/>
    <property type="evidence" value="ECO:0007669"/>
    <property type="project" value="TreeGrafter"/>
</dbReference>
<comment type="subcellular location">
    <subcellularLocation>
        <location evidence="1">Periplasm</location>
    </subcellularLocation>
</comment>
<dbReference type="EMBL" id="LFJC01000003">
    <property type="protein sequence ID" value="PIT05959.1"/>
    <property type="molecule type" value="Genomic_DNA"/>
</dbReference>
<reference evidence="5 6" key="1">
    <citation type="submission" date="2015-06" db="EMBL/GenBank/DDBJ databases">
        <title>Comparative genome analysis of nirS-carrying Bradyrhizobium sp. strains.</title>
        <authorList>
            <person name="Ishii S."/>
            <person name="Jang J."/>
            <person name="Nishizawa T."/>
            <person name="Senoo K."/>
        </authorList>
    </citation>
    <scope>NUCLEOTIDE SEQUENCE [LARGE SCALE GENOMIC DNA]</scope>
    <source>
        <strain evidence="5 6">TSA1</strain>
    </source>
</reference>
<dbReference type="SUPFAM" id="SSF53850">
    <property type="entry name" value="Periplasmic binding protein-like II"/>
    <property type="match status" value="1"/>
</dbReference>
<evidence type="ECO:0000256" key="2">
    <source>
        <dbReference type="ARBA" id="ARBA00005695"/>
    </source>
</evidence>
<dbReference type="Pfam" id="PF00496">
    <property type="entry name" value="SBP_bac_5"/>
    <property type="match status" value="1"/>
</dbReference>
<comment type="similarity">
    <text evidence="2">Belongs to the bacterial solute-binding protein 5 family.</text>
</comment>
<dbReference type="Proteomes" id="UP000228930">
    <property type="component" value="Unassembled WGS sequence"/>
</dbReference>
<dbReference type="AlphaFoldDB" id="A0A2M6UN19"/>
<evidence type="ECO:0000256" key="3">
    <source>
        <dbReference type="ARBA" id="ARBA00022729"/>
    </source>
</evidence>
<proteinExistence type="inferred from homology"/>
<dbReference type="Gene3D" id="3.10.105.10">
    <property type="entry name" value="Dipeptide-binding Protein, Domain 3"/>
    <property type="match status" value="1"/>
</dbReference>